<evidence type="ECO:0000313" key="3">
    <source>
        <dbReference type="Proteomes" id="UP001201161"/>
    </source>
</evidence>
<reference evidence="2 3" key="1">
    <citation type="submission" date="2022-01" db="EMBL/GenBank/DDBJ databases">
        <title>Nocardioides sp. nov., an actinomycete isolated from mining soil.</title>
        <authorList>
            <person name="Liu L."/>
        </authorList>
    </citation>
    <scope>NUCLEOTIDE SEQUENCE [LARGE SCALE GENOMIC DNA]</scope>
    <source>
        <strain evidence="2 3">KLBMP 9356</strain>
    </source>
</reference>
<dbReference type="Pfam" id="PF12684">
    <property type="entry name" value="DUF3799"/>
    <property type="match status" value="1"/>
</dbReference>
<sequence>MNVDNITAPGGFTSGVSDEAYHADPIPGGSLSSTFARLLTDNVPAKAYELRRNRKPTKSMNLGKAAHAHALGAGPLLIVWQHDGRTKDGKAERAEYADMLATEAAVAVSEAERDQIIGMATALRESSIVAKILDESEAEVSGFWQEDGVWCRARYDLLGERAAWDYKTCTDASRRGFSKAMANYGYHQQAEFYRRGLQALGHPAARTPLRFICQEVTAPYLVQIHTPDDLSIEVAKELNDRAIRIYAESMSTGLWAGFDGMHAEPTPLPGYYFFDRDDVLSESWRVPSEEITV</sequence>
<dbReference type="InterPro" id="IPR011604">
    <property type="entry name" value="PDDEXK-like_dom_sf"/>
</dbReference>
<dbReference type="EMBL" id="JAKJHZ010000005">
    <property type="protein sequence ID" value="MCF6376926.1"/>
    <property type="molecule type" value="Genomic_DNA"/>
</dbReference>
<dbReference type="RefSeq" id="WP_236399824.1">
    <property type="nucleotide sequence ID" value="NZ_JAKJHZ010000005.1"/>
</dbReference>
<keyword evidence="3" id="KW-1185">Reference proteome</keyword>
<feature type="domain" description="Putative exodeoxyribonuclease 8 PDDEXK-like" evidence="1">
    <location>
        <begin position="52"/>
        <end position="199"/>
    </location>
</feature>
<comment type="caution">
    <text evidence="2">The sequence shown here is derived from an EMBL/GenBank/DDBJ whole genome shotgun (WGS) entry which is preliminary data.</text>
</comment>
<protein>
    <submittedName>
        <fullName evidence="2">PD-(D/E)XK nuclease-like domain-containing protein</fullName>
    </submittedName>
</protein>
<dbReference type="Proteomes" id="UP001201161">
    <property type="component" value="Unassembled WGS sequence"/>
</dbReference>
<evidence type="ECO:0000259" key="1">
    <source>
        <dbReference type="Pfam" id="PF12684"/>
    </source>
</evidence>
<gene>
    <name evidence="2" type="ORF">L2K70_04860</name>
</gene>
<dbReference type="InterPro" id="IPR024432">
    <property type="entry name" value="Put_RecE_PDDEXK-like_dom"/>
</dbReference>
<proteinExistence type="predicted"/>
<dbReference type="Gene3D" id="3.90.320.10">
    <property type="match status" value="1"/>
</dbReference>
<organism evidence="2 3">
    <name type="scientific">Nocardioides potassii</name>
    <dbReference type="NCBI Taxonomy" id="2911371"/>
    <lineage>
        <taxon>Bacteria</taxon>
        <taxon>Bacillati</taxon>
        <taxon>Actinomycetota</taxon>
        <taxon>Actinomycetes</taxon>
        <taxon>Propionibacteriales</taxon>
        <taxon>Nocardioidaceae</taxon>
        <taxon>Nocardioides</taxon>
    </lineage>
</organism>
<name>A0ABS9HA02_9ACTN</name>
<accession>A0ABS9HA02</accession>
<evidence type="ECO:0000313" key="2">
    <source>
        <dbReference type="EMBL" id="MCF6376926.1"/>
    </source>
</evidence>